<keyword evidence="5" id="KW-1185">Reference proteome</keyword>
<dbReference type="InterPro" id="IPR002591">
    <property type="entry name" value="Phosphodiest/P_Trfase"/>
</dbReference>
<dbReference type="Proteomes" id="UP000251993">
    <property type="component" value="Chromosome"/>
</dbReference>
<evidence type="ECO:0000313" key="4">
    <source>
        <dbReference type="EMBL" id="AXE20701.1"/>
    </source>
</evidence>
<evidence type="ECO:0000256" key="1">
    <source>
        <dbReference type="ARBA" id="ARBA00008779"/>
    </source>
</evidence>
<accession>A0A344TPY0</accession>
<dbReference type="InterPro" id="IPR032506">
    <property type="entry name" value="SGSH_C"/>
</dbReference>
<protein>
    <submittedName>
        <fullName evidence="4">Sulfatase</fullName>
    </submittedName>
</protein>
<dbReference type="InterPro" id="IPR017850">
    <property type="entry name" value="Alkaline_phosphatase_core_sf"/>
</dbReference>
<dbReference type="EMBL" id="CP030850">
    <property type="protein sequence ID" value="AXE20701.1"/>
    <property type="molecule type" value="Genomic_DNA"/>
</dbReference>
<dbReference type="GO" id="GO:0016787">
    <property type="term" value="F:hydrolase activity"/>
    <property type="evidence" value="ECO:0007669"/>
    <property type="project" value="UniProtKB-KW"/>
</dbReference>
<comment type="similarity">
    <text evidence="1">Belongs to the sulfatase family.</text>
</comment>
<sequence length="504" mass="58792">MKKTILPLFLFMCLLGTGFLSFKPKDKRPNIIILFSDDHALQGISAYGSPYIKTPNIDRLAKEGALYQNMFCTNSLCAPSRATLLTGKFSHKNGHRDNSTQFDAGQSMYPKYLQAAGYQTSWIGKWHLQATPQYFDYWSVVPGQGAYYNPDFHEMGGKTVRHEGYATDVITNKALKWLSSDRDDSKPFCLVIGHKCPHRNWLPDTGDLRAFDNVKFQLPKTFYDTYEGRIAAKRQDMTVTKTMRLKEDLKVGAENDEFVKRMNPAQRKAWLAYYDQVTDDFKKQNLTGRALDEWKYQRYMQDYLGTLRSLDRNVGRVLDYLDKTGLAENTLVIYSSDQGFYLGEHGWFDKRFMYEESHHMPMLIRYPKRIKPGTIDRAIHNNTDFAPTILQEAGITVPKDMQGQSFFSKTPRKSTYYHYYEYPAEHSVQAHFGIRTDRYKLIRFYNDGEYWELYDLKTDPDELKNQYGNPAYKAIQKQLLIDLKKVINQYEDTEAREILRKEGI</sequence>
<dbReference type="PANTHER" id="PTHR43108:SF6">
    <property type="entry name" value="N-SULPHOGLUCOSAMINE SULPHOHYDROLASE"/>
    <property type="match status" value="1"/>
</dbReference>
<keyword evidence="2" id="KW-0378">Hydrolase</keyword>
<reference evidence="4 5" key="1">
    <citation type="submission" date="2018-07" db="EMBL/GenBank/DDBJ databases">
        <title>Genome sequencing of Runella.</title>
        <authorList>
            <person name="Baek M.-G."/>
            <person name="Yi H."/>
        </authorList>
    </citation>
    <scope>NUCLEOTIDE SEQUENCE [LARGE SCALE GENOMIC DNA]</scope>
    <source>
        <strain evidence="4 5">HYN0085</strain>
    </source>
</reference>
<gene>
    <name evidence="4" type="ORF">DR864_24680</name>
</gene>
<dbReference type="RefSeq" id="WP_114069464.1">
    <property type="nucleotide sequence ID" value="NZ_CP030850.1"/>
</dbReference>
<dbReference type="OrthoDB" id="9789742at2"/>
<dbReference type="SUPFAM" id="SSF53649">
    <property type="entry name" value="Alkaline phosphatase-like"/>
    <property type="match status" value="1"/>
</dbReference>
<dbReference type="InterPro" id="IPR024607">
    <property type="entry name" value="Sulfatase_CS"/>
</dbReference>
<organism evidence="4 5">
    <name type="scientific">Runella rosea</name>
    <dbReference type="NCBI Taxonomy" id="2259595"/>
    <lineage>
        <taxon>Bacteria</taxon>
        <taxon>Pseudomonadati</taxon>
        <taxon>Bacteroidota</taxon>
        <taxon>Cytophagia</taxon>
        <taxon>Cytophagales</taxon>
        <taxon>Spirosomataceae</taxon>
        <taxon>Runella</taxon>
    </lineage>
</organism>
<dbReference type="PANTHER" id="PTHR43108">
    <property type="entry name" value="N-ACETYLGLUCOSAMINE-6-SULFATASE FAMILY MEMBER"/>
    <property type="match status" value="1"/>
</dbReference>
<dbReference type="AlphaFoldDB" id="A0A344TPY0"/>
<dbReference type="Pfam" id="PF16347">
    <property type="entry name" value="SGSH_C"/>
    <property type="match status" value="1"/>
</dbReference>
<name>A0A344TPY0_9BACT</name>
<dbReference type="Pfam" id="PF01663">
    <property type="entry name" value="Phosphodiest"/>
    <property type="match status" value="1"/>
</dbReference>
<evidence type="ECO:0000259" key="3">
    <source>
        <dbReference type="Pfam" id="PF16347"/>
    </source>
</evidence>
<evidence type="ECO:0000313" key="5">
    <source>
        <dbReference type="Proteomes" id="UP000251993"/>
    </source>
</evidence>
<dbReference type="Gene3D" id="3.40.720.10">
    <property type="entry name" value="Alkaline Phosphatase, subunit A"/>
    <property type="match status" value="1"/>
</dbReference>
<evidence type="ECO:0000256" key="2">
    <source>
        <dbReference type="ARBA" id="ARBA00022801"/>
    </source>
</evidence>
<dbReference type="KEGG" id="run:DR864_24680"/>
<dbReference type="PROSITE" id="PS00523">
    <property type="entry name" value="SULFATASE_1"/>
    <property type="match status" value="1"/>
</dbReference>
<dbReference type="CDD" id="cd16031">
    <property type="entry name" value="G6S_like"/>
    <property type="match status" value="1"/>
</dbReference>
<dbReference type="PROSITE" id="PS00149">
    <property type="entry name" value="SULFATASE_2"/>
    <property type="match status" value="1"/>
</dbReference>
<feature type="domain" description="N-sulphoglucosamine sulphohydrolase C-terminal" evidence="3">
    <location>
        <begin position="343"/>
        <end position="488"/>
    </location>
</feature>
<proteinExistence type="inferred from homology"/>